<keyword evidence="2" id="KW-1185">Reference proteome</keyword>
<organism evidence="1 2">
    <name type="scientific">Anaerocolumna cellulosilytica</name>
    <dbReference type="NCBI Taxonomy" id="433286"/>
    <lineage>
        <taxon>Bacteria</taxon>
        <taxon>Bacillati</taxon>
        <taxon>Bacillota</taxon>
        <taxon>Clostridia</taxon>
        <taxon>Lachnospirales</taxon>
        <taxon>Lachnospiraceae</taxon>
        <taxon>Anaerocolumna</taxon>
    </lineage>
</organism>
<dbReference type="EMBL" id="AP023367">
    <property type="protein sequence ID" value="BCJ96141.1"/>
    <property type="molecule type" value="Genomic_DNA"/>
</dbReference>
<dbReference type="RefSeq" id="WP_184091675.1">
    <property type="nucleotide sequence ID" value="NZ_AP023367.1"/>
</dbReference>
<evidence type="ECO:0000313" key="1">
    <source>
        <dbReference type="EMBL" id="BCJ96141.1"/>
    </source>
</evidence>
<gene>
    <name evidence="1" type="ORF">acsn021_37100</name>
</gene>
<proteinExistence type="predicted"/>
<evidence type="ECO:0000313" key="2">
    <source>
        <dbReference type="Proteomes" id="UP000515561"/>
    </source>
</evidence>
<sequence>MKKLKRILALTAVIILVSLYIVTLVAAFISSPSSNTLFKASIFCTVTIPIMMYGYLLVHRLVKGKSEDDSVK</sequence>
<accession>A0A6S6RBH5</accession>
<name>A0A6S6RBH5_9FIRM</name>
<dbReference type="KEGG" id="acel:acsn021_37100"/>
<dbReference type="Proteomes" id="UP000515561">
    <property type="component" value="Chromosome"/>
</dbReference>
<protein>
    <submittedName>
        <fullName evidence="1">Uncharacterized protein</fullName>
    </submittedName>
</protein>
<reference evidence="1 2" key="1">
    <citation type="journal article" date="2016" name="Int. J. Syst. Evol. Microbiol.">
        <title>Descriptions of Anaerotaenia torta gen. nov., sp. nov. and Anaerocolumna cellulosilytica gen. nov., sp. nov. isolated from a methanogenic reactor of cattle waste.</title>
        <authorList>
            <person name="Uek A."/>
            <person name="Ohtaki Y."/>
            <person name="Kaku N."/>
            <person name="Ueki K."/>
        </authorList>
    </citation>
    <scope>NUCLEOTIDE SEQUENCE [LARGE SCALE GENOMIC DNA]</scope>
    <source>
        <strain evidence="1 2">SN021</strain>
    </source>
</reference>
<dbReference type="AlphaFoldDB" id="A0A6S6RBH5"/>